<dbReference type="GO" id="GO:0016020">
    <property type="term" value="C:membrane"/>
    <property type="evidence" value="ECO:0007669"/>
    <property type="project" value="UniProtKB-SubCell"/>
</dbReference>
<sequence length="257" mass="29050">MAYFFKSAAAFYAHSARTHPIVTLSLTNAALCAASDVVAQWVSSKAVRAHTYPVNFGRDEDELEEAVPLLPNQAGLSPTQHTTQPLDTTVYTNPQRFTLQMDRVLRFASFGLCNAPLLYMWYTFLDRRFPLPTTNITATASRTLFQRSMLWAVAKRVLCDQIFYAPIGISIFFLFITVMEGGRQKEIREKFTSHYIPAMTANYKVWPLVQSVNFFFVPLPLQVPFASTVSFFWNSYLSWLNSSRTGLVAEESNPLGG</sequence>
<comment type="subcellular location">
    <subcellularLocation>
        <location evidence="1">Membrane</location>
        <topology evidence="1">Multi-pass membrane protein</topology>
    </subcellularLocation>
</comment>
<dbReference type="OrthoDB" id="10267969at2759"/>
<comment type="caution">
    <text evidence="7">The sequence shown here is derived from an EMBL/GenBank/DDBJ whole genome shotgun (WGS) entry which is preliminary data.</text>
</comment>
<protein>
    <submittedName>
        <fullName evidence="7">Uncharacterized protein</fullName>
    </submittedName>
</protein>
<proteinExistence type="inferred from homology"/>
<feature type="transmembrane region" description="Helical" evidence="6">
    <location>
        <begin position="104"/>
        <end position="122"/>
    </location>
</feature>
<dbReference type="AlphaFoldDB" id="A0A9W8E3R4"/>
<dbReference type="PANTHER" id="PTHR11266">
    <property type="entry name" value="PEROXISOMAL MEMBRANE PROTEIN 2, PXMP2 MPV17"/>
    <property type="match status" value="1"/>
</dbReference>
<keyword evidence="8" id="KW-1185">Reference proteome</keyword>
<keyword evidence="4 6" id="KW-1133">Transmembrane helix</keyword>
<dbReference type="EMBL" id="JANBPY010003319">
    <property type="protein sequence ID" value="KAJ1952084.1"/>
    <property type="molecule type" value="Genomic_DNA"/>
</dbReference>
<keyword evidence="5 6" id="KW-0472">Membrane</keyword>
<name>A0A9W8E3R4_9FUNG</name>
<gene>
    <name evidence="7" type="ORF">IWQ62_006301</name>
</gene>
<reference evidence="7" key="1">
    <citation type="submission" date="2022-07" db="EMBL/GenBank/DDBJ databases">
        <title>Phylogenomic reconstructions and comparative analyses of Kickxellomycotina fungi.</title>
        <authorList>
            <person name="Reynolds N.K."/>
            <person name="Stajich J.E."/>
            <person name="Barry K."/>
            <person name="Grigoriev I.V."/>
            <person name="Crous P."/>
            <person name="Smith M.E."/>
        </authorList>
    </citation>
    <scope>NUCLEOTIDE SEQUENCE</scope>
    <source>
        <strain evidence="7">RSA 1196</strain>
    </source>
</reference>
<dbReference type="Pfam" id="PF04117">
    <property type="entry name" value="Mpv17_PMP22"/>
    <property type="match status" value="1"/>
</dbReference>
<evidence type="ECO:0000256" key="6">
    <source>
        <dbReference type="RuleBase" id="RU363053"/>
    </source>
</evidence>
<feature type="transmembrane region" description="Helical" evidence="6">
    <location>
        <begin position="161"/>
        <end position="179"/>
    </location>
</feature>
<evidence type="ECO:0000256" key="5">
    <source>
        <dbReference type="ARBA" id="ARBA00023136"/>
    </source>
</evidence>
<evidence type="ECO:0000256" key="1">
    <source>
        <dbReference type="ARBA" id="ARBA00004141"/>
    </source>
</evidence>
<evidence type="ECO:0000256" key="3">
    <source>
        <dbReference type="ARBA" id="ARBA00022692"/>
    </source>
</evidence>
<evidence type="ECO:0000256" key="4">
    <source>
        <dbReference type="ARBA" id="ARBA00022989"/>
    </source>
</evidence>
<evidence type="ECO:0000313" key="7">
    <source>
        <dbReference type="EMBL" id="KAJ1952084.1"/>
    </source>
</evidence>
<accession>A0A9W8E3R4</accession>
<dbReference type="Proteomes" id="UP001150925">
    <property type="component" value="Unassembled WGS sequence"/>
</dbReference>
<dbReference type="GO" id="GO:0005739">
    <property type="term" value="C:mitochondrion"/>
    <property type="evidence" value="ECO:0007669"/>
    <property type="project" value="TreeGrafter"/>
</dbReference>
<evidence type="ECO:0000256" key="2">
    <source>
        <dbReference type="ARBA" id="ARBA00006824"/>
    </source>
</evidence>
<comment type="similarity">
    <text evidence="2 6">Belongs to the peroxisomal membrane protein PXMP2/4 family.</text>
</comment>
<dbReference type="InterPro" id="IPR007248">
    <property type="entry name" value="Mpv17_PMP22"/>
</dbReference>
<keyword evidence="3 6" id="KW-0812">Transmembrane</keyword>
<dbReference type="PANTHER" id="PTHR11266:SF50">
    <property type="entry name" value="VACUOLAR MEMBRANE PROTEIN YOR292C"/>
    <property type="match status" value="1"/>
</dbReference>
<evidence type="ECO:0000313" key="8">
    <source>
        <dbReference type="Proteomes" id="UP001150925"/>
    </source>
</evidence>
<organism evidence="7 8">
    <name type="scientific">Dispira parvispora</name>
    <dbReference type="NCBI Taxonomy" id="1520584"/>
    <lineage>
        <taxon>Eukaryota</taxon>
        <taxon>Fungi</taxon>
        <taxon>Fungi incertae sedis</taxon>
        <taxon>Zoopagomycota</taxon>
        <taxon>Kickxellomycotina</taxon>
        <taxon>Dimargaritomycetes</taxon>
        <taxon>Dimargaritales</taxon>
        <taxon>Dimargaritaceae</taxon>
        <taxon>Dispira</taxon>
    </lineage>
</organism>